<feature type="transmembrane region" description="Helical" evidence="5">
    <location>
        <begin position="330"/>
        <end position="349"/>
    </location>
</feature>
<dbReference type="InterPro" id="IPR000792">
    <property type="entry name" value="Tscrpt_reg_LuxR_C"/>
</dbReference>
<feature type="domain" description="HTH luxR-type" evidence="6">
    <location>
        <begin position="505"/>
        <end position="562"/>
    </location>
</feature>
<dbReference type="CDD" id="cd06170">
    <property type="entry name" value="LuxR_C_like"/>
    <property type="match status" value="1"/>
</dbReference>
<keyword evidence="1" id="KW-0805">Transcription regulation</keyword>
<keyword evidence="3" id="KW-0804">Transcription</keyword>
<evidence type="ECO:0000256" key="5">
    <source>
        <dbReference type="SAM" id="Phobius"/>
    </source>
</evidence>
<protein>
    <submittedName>
        <fullName evidence="7">Helix-turn-helix transcriptional regulator</fullName>
    </submittedName>
</protein>
<feature type="transmembrane region" description="Helical" evidence="5">
    <location>
        <begin position="295"/>
        <end position="318"/>
    </location>
</feature>
<evidence type="ECO:0000256" key="2">
    <source>
        <dbReference type="ARBA" id="ARBA00023125"/>
    </source>
</evidence>
<sequence length="566" mass="59365">MGHASDRLREIRASVTRETLLCLAAVLLMSFEGQVLNSSLYAHVATYFGIAREINTFVGAAFAFVLFVVAMRKPSLLDKRLILIATLGCLLTSTVVLEMAMPLGNGAFTVVGLAFSRIGSLSAMAFVAIALCKLPSMLSITVAAAGGLSLGAVVQAFMPLLPVEAGIIVAALCSAISIALLYRPARGALDRIASREAPIDLELANPESFFAPTHGLFLCTLLFSVASGYALTLNEVEHAPAFVDIIAVVLVGVALWMILSRVSDKEDKLFSFSCLLVIAGFLVAPLTFFSETASANALIRIGIVSFDILLWLVIAAVGRRNALALLPTFALLRCMKAIGTNVGAIVGHTSNDLIGVDSQPAAIMASIVLFAFVAFLWIGFRKFSFVDAIKGIVEVGVRTVEDGRPSSLASRSASDEKAAEKGKALSGGGDRAAAGDGGVADGVMAAGGGTAIADGATAGDEAADAPPSITRGDGCAGDLFVGERDGTDSGIPDTIEARCSRLGAECGLTERETEIFAMLARGRNGRFVMEHYVVSRNTVKSHVKHIYAKLDVHSQQELIDLVEHAE</sequence>
<evidence type="ECO:0000313" key="8">
    <source>
        <dbReference type="Proteomes" id="UP001487305"/>
    </source>
</evidence>
<dbReference type="PANTHER" id="PTHR44688">
    <property type="entry name" value="DNA-BINDING TRANSCRIPTIONAL ACTIVATOR DEVR_DOSR"/>
    <property type="match status" value="1"/>
</dbReference>
<feature type="transmembrane region" description="Helical" evidence="5">
    <location>
        <begin position="138"/>
        <end position="157"/>
    </location>
</feature>
<feature type="transmembrane region" description="Helical" evidence="5">
    <location>
        <begin position="269"/>
        <end position="289"/>
    </location>
</feature>
<gene>
    <name evidence="7" type="ORF">AAA083_00485</name>
</gene>
<evidence type="ECO:0000256" key="3">
    <source>
        <dbReference type="ARBA" id="ARBA00023163"/>
    </source>
</evidence>
<dbReference type="InterPro" id="IPR036388">
    <property type="entry name" value="WH-like_DNA-bd_sf"/>
</dbReference>
<feature type="transmembrane region" description="Helical" evidence="5">
    <location>
        <begin position="20"/>
        <end position="41"/>
    </location>
</feature>
<evidence type="ECO:0000313" key="7">
    <source>
        <dbReference type="EMBL" id="MEQ3361445.1"/>
    </source>
</evidence>
<evidence type="ECO:0000259" key="6">
    <source>
        <dbReference type="SMART" id="SM00421"/>
    </source>
</evidence>
<feature type="transmembrane region" description="Helical" evidence="5">
    <location>
        <begin position="81"/>
        <end position="101"/>
    </location>
</feature>
<reference evidence="7 8" key="1">
    <citation type="submission" date="2024-04" db="EMBL/GenBank/DDBJ databases">
        <title>Human intestinal bacterial collection.</title>
        <authorList>
            <person name="Pauvert C."/>
            <person name="Hitch T.C.A."/>
            <person name="Clavel T."/>
        </authorList>
    </citation>
    <scope>NUCLEOTIDE SEQUENCE [LARGE SCALE GENOMIC DNA]</scope>
    <source>
        <strain evidence="7 8">CLA-KB-H42</strain>
    </source>
</reference>
<feature type="region of interest" description="Disordered" evidence="4">
    <location>
        <begin position="404"/>
        <end position="432"/>
    </location>
</feature>
<keyword evidence="5" id="KW-1133">Transmembrane helix</keyword>
<dbReference type="PRINTS" id="PR00038">
    <property type="entry name" value="HTHLUXR"/>
</dbReference>
<comment type="caution">
    <text evidence="7">The sequence shown here is derived from an EMBL/GenBank/DDBJ whole genome shotgun (WGS) entry which is preliminary data.</text>
</comment>
<dbReference type="SUPFAM" id="SSF46894">
    <property type="entry name" value="C-terminal effector domain of the bipartite response regulators"/>
    <property type="match status" value="1"/>
</dbReference>
<dbReference type="Gene3D" id="1.10.10.10">
    <property type="entry name" value="Winged helix-like DNA-binding domain superfamily/Winged helix DNA-binding domain"/>
    <property type="match status" value="1"/>
</dbReference>
<dbReference type="SMART" id="SM00421">
    <property type="entry name" value="HTH_LUXR"/>
    <property type="match status" value="1"/>
</dbReference>
<dbReference type="EMBL" id="JBBNOP010000001">
    <property type="protein sequence ID" value="MEQ3361445.1"/>
    <property type="molecule type" value="Genomic_DNA"/>
</dbReference>
<organism evidence="7 8">
    <name type="scientific">Raoultibacter massiliensis</name>
    <dbReference type="NCBI Taxonomy" id="1852371"/>
    <lineage>
        <taxon>Bacteria</taxon>
        <taxon>Bacillati</taxon>
        <taxon>Actinomycetota</taxon>
        <taxon>Coriobacteriia</taxon>
        <taxon>Eggerthellales</taxon>
        <taxon>Eggerthellaceae</taxon>
        <taxon>Raoultibacter</taxon>
    </lineage>
</organism>
<name>A0ABV1J9D4_9ACTN</name>
<feature type="transmembrane region" description="Helical" evidence="5">
    <location>
        <begin position="163"/>
        <end position="182"/>
    </location>
</feature>
<proteinExistence type="predicted"/>
<evidence type="ECO:0000256" key="4">
    <source>
        <dbReference type="SAM" id="MobiDB-lite"/>
    </source>
</evidence>
<accession>A0ABV1J9D4</accession>
<feature type="transmembrane region" description="Helical" evidence="5">
    <location>
        <begin position="361"/>
        <end position="380"/>
    </location>
</feature>
<dbReference type="Proteomes" id="UP001487305">
    <property type="component" value="Unassembled WGS sequence"/>
</dbReference>
<evidence type="ECO:0000256" key="1">
    <source>
        <dbReference type="ARBA" id="ARBA00023015"/>
    </source>
</evidence>
<keyword evidence="8" id="KW-1185">Reference proteome</keyword>
<feature type="transmembrane region" description="Helical" evidence="5">
    <location>
        <begin position="239"/>
        <end position="257"/>
    </location>
</feature>
<keyword evidence="2" id="KW-0238">DNA-binding</keyword>
<dbReference type="PANTHER" id="PTHR44688:SF16">
    <property type="entry name" value="DNA-BINDING TRANSCRIPTIONAL ACTIVATOR DEVR_DOSR"/>
    <property type="match status" value="1"/>
</dbReference>
<dbReference type="InterPro" id="IPR016032">
    <property type="entry name" value="Sig_transdc_resp-reg_C-effctor"/>
</dbReference>
<feature type="transmembrane region" description="Helical" evidence="5">
    <location>
        <begin position="215"/>
        <end position="233"/>
    </location>
</feature>
<feature type="compositionally biased region" description="Basic and acidic residues" evidence="4">
    <location>
        <begin position="413"/>
        <end position="423"/>
    </location>
</feature>
<keyword evidence="5" id="KW-0812">Transmembrane</keyword>
<feature type="transmembrane region" description="Helical" evidence="5">
    <location>
        <begin position="47"/>
        <end position="69"/>
    </location>
</feature>
<dbReference type="RefSeq" id="WP_245874537.1">
    <property type="nucleotide sequence ID" value="NZ_JBBNOP010000001.1"/>
</dbReference>
<feature type="transmembrane region" description="Helical" evidence="5">
    <location>
        <begin position="107"/>
        <end position="131"/>
    </location>
</feature>
<keyword evidence="5" id="KW-0472">Membrane</keyword>
<dbReference type="Pfam" id="PF00196">
    <property type="entry name" value="GerE"/>
    <property type="match status" value="1"/>
</dbReference>